<protein>
    <recommendedName>
        <fullName evidence="3">Antitermination protein NusG</fullName>
    </recommendedName>
</protein>
<organism evidence="2">
    <name type="scientific">marine metagenome</name>
    <dbReference type="NCBI Taxonomy" id="408172"/>
    <lineage>
        <taxon>unclassified sequences</taxon>
        <taxon>metagenomes</taxon>
        <taxon>ecological metagenomes</taxon>
    </lineage>
</organism>
<feature type="transmembrane region" description="Helical" evidence="1">
    <location>
        <begin position="44"/>
        <end position="67"/>
    </location>
</feature>
<keyword evidence="1" id="KW-0472">Membrane</keyword>
<sequence>MLTKLLFTAIVIIIVLLVFRTRHQKTKPPTPTINDEPPGIGISARAIAYTLLIVVLAVSAVIFTLHWSEQHRVIDIRVTNMQGEVTRYQAHKKTIQGRRFITLEGVTVNLGDGFQVEMIEQLDSR</sequence>
<proteinExistence type="predicted"/>
<keyword evidence="1" id="KW-0812">Transmembrane</keyword>
<evidence type="ECO:0000256" key="1">
    <source>
        <dbReference type="SAM" id="Phobius"/>
    </source>
</evidence>
<gene>
    <name evidence="2" type="ORF">METZ01_LOCUS484292</name>
</gene>
<name>A0A383CIM4_9ZZZZ</name>
<evidence type="ECO:0000313" key="2">
    <source>
        <dbReference type="EMBL" id="SVE31438.1"/>
    </source>
</evidence>
<dbReference type="EMBL" id="UINC01208746">
    <property type="protein sequence ID" value="SVE31438.1"/>
    <property type="molecule type" value="Genomic_DNA"/>
</dbReference>
<accession>A0A383CIM4</accession>
<evidence type="ECO:0008006" key="3">
    <source>
        <dbReference type="Google" id="ProtNLM"/>
    </source>
</evidence>
<keyword evidence="1" id="KW-1133">Transmembrane helix</keyword>
<dbReference type="AlphaFoldDB" id="A0A383CIM4"/>
<reference evidence="2" key="1">
    <citation type="submission" date="2018-05" db="EMBL/GenBank/DDBJ databases">
        <authorList>
            <person name="Lanie J.A."/>
            <person name="Ng W.-L."/>
            <person name="Kazmierczak K.M."/>
            <person name="Andrzejewski T.M."/>
            <person name="Davidsen T.M."/>
            <person name="Wayne K.J."/>
            <person name="Tettelin H."/>
            <person name="Glass J.I."/>
            <person name="Rusch D."/>
            <person name="Podicherti R."/>
            <person name="Tsui H.-C.T."/>
            <person name="Winkler M.E."/>
        </authorList>
    </citation>
    <scope>NUCLEOTIDE SEQUENCE</scope>
</reference>